<dbReference type="Pfam" id="PF13191">
    <property type="entry name" value="AAA_16"/>
    <property type="match status" value="1"/>
</dbReference>
<dbReference type="Gene3D" id="3.40.50.300">
    <property type="entry name" value="P-loop containing nucleotide triphosphate hydrolases"/>
    <property type="match status" value="1"/>
</dbReference>
<name>A0A0F6AEE0_9GAMM</name>
<organism evidence="2 3">
    <name type="scientific">Pseudoalteromonas luteoviolacea S4054</name>
    <dbReference type="NCBI Taxonomy" id="1129367"/>
    <lineage>
        <taxon>Bacteria</taxon>
        <taxon>Pseudomonadati</taxon>
        <taxon>Pseudomonadota</taxon>
        <taxon>Gammaproteobacteria</taxon>
        <taxon>Alteromonadales</taxon>
        <taxon>Pseudoalteromonadaceae</taxon>
        <taxon>Pseudoalteromonas</taxon>
    </lineage>
</organism>
<dbReference type="PATRIC" id="fig|1129367.4.peg.2406"/>
<dbReference type="SUPFAM" id="SSF52540">
    <property type="entry name" value="P-loop containing nucleoside triphosphate hydrolases"/>
    <property type="match status" value="1"/>
</dbReference>
<dbReference type="InterPro" id="IPR027417">
    <property type="entry name" value="P-loop_NTPase"/>
</dbReference>
<protein>
    <recommendedName>
        <fullName evidence="1">Orc1-like AAA ATPase domain-containing protein</fullName>
    </recommendedName>
</protein>
<evidence type="ECO:0000313" key="2">
    <source>
        <dbReference type="EMBL" id="KKE83749.1"/>
    </source>
</evidence>
<accession>A0A0F6AEE0</accession>
<feature type="domain" description="Orc1-like AAA ATPase" evidence="1">
    <location>
        <begin position="69"/>
        <end position="187"/>
    </location>
</feature>
<evidence type="ECO:0000313" key="3">
    <source>
        <dbReference type="Proteomes" id="UP000033434"/>
    </source>
</evidence>
<dbReference type="InterPro" id="IPR041664">
    <property type="entry name" value="AAA_16"/>
</dbReference>
<comment type="caution">
    <text evidence="2">The sequence shown here is derived from an EMBL/GenBank/DDBJ whole genome shotgun (WGS) entry which is preliminary data.</text>
</comment>
<dbReference type="Proteomes" id="UP000033434">
    <property type="component" value="Unassembled WGS sequence"/>
</dbReference>
<dbReference type="EMBL" id="AUXW01000142">
    <property type="protein sequence ID" value="KKE83749.1"/>
    <property type="molecule type" value="Genomic_DNA"/>
</dbReference>
<sequence length="1677" mass="192673">MLLKSTDTIGEAGPPIVFNISQSQVRDVSVTCQVYHFIPRSIEPKYQQRVENFLFEYLGDERTHLVFGGREAQFKSLDLWLNQPSSDRLFLGAPAGRGKSALLANWTRSLTDFKVLFLPISVRFDTCREDVFLQMFAGALADALAQDFEDSPVGDTANYYRNIIERLFVQHQNQQLLIVIDGLDEAKGWTLKSLIPARLSAGLKFLVSARLGTADRDINGWLRALNWHQHKDCCQVMTLPAFDKTNIMELLSEVARQKEAYLPLSNFEHLFADDALVEQIYRLSSGEPLLIKYYVEYMIEQAQCGKRVDNESLGQLAPGYNGYFCQWFAEQEELTCGSNAFNQDSVLAFLALLAHAYGPIQAHDMKQLLETMLPDTPINLPTLSNALSRFVIGHGNLEGYALSHPALAQFLVSGEAEFLCTSTIERAAQSYINWGELQLQQFEKNPDFEPAEYLIRHYCTHLIECNANPQKLIMLLGKPWYEACFNFYGSHKAYADDIRSISEVLAKTDDAESDGLPNYFAAQLNCTMILSSIHSLNTVFSPKLCGLGLRHGLFSQNQVFELIRQFPDDEDAISALQAAAPFFNEQGLVLAMSFWLSKSRNYWQDIPVALLRCIATDRLIQLIEANEIDTDSSVIQVLAERVAPQQYDELVDFICRCSNRGSLFYELVLSAEFLEKPARAKAIALFVDMFTEHDLATGRKYRNHDCSIDNWNKNEVISESQVMSFVTQHQANMIWQFCENDPYLFSFKLFEHIRPYLSGAECNAIAQRQVDKLRERISHLNGDNTTFEALDDLLSEVGRWCTDVSVQQQKLLLFDWLQSVSTLIENTELTIEDVCQDFSEQLSEAICQSFPEQVEVTLTHVIGRLDQQMSELCSEFVGSDEQPVFKCLDELRPLLANPKVQNLGTKEAEYLENSEHLCRIFGSLLYFLPSKNKSRWISQLFERLAVLRLFEAFDTYYVLNKAVKSACQLTASSLLSYVWDYLPEKEDNYLFELIPKLDQQLRYEVYEWALKKEKPQSRTLFSLMPYLDDQLLDAVVEYALSRGEHTDIQLLVVLARAQPESKSDSILQQIITYSHILDDGYFFEEDLEFLKGKWPDSFYKSLFDQLTQFKNKKAVGQILSVLLPDMPVCAIPALFTVLPTVKDDEQIKLLKQIMPRVTLLDIACAWQYLIDLKRLKHDAKKVVDPEHKNCFELLASIASAIVSTAEPGDYLIARVIEVLVPYLPRHLVNEVMFHIAQLNDPKYRKEVIDNIAEHLDKDQIVAVHNQILSIADADKLMGYVYRLEGEHGEQDDVLTTDILDGLLNDKKRFNLLALWLPYADSDKKAFLLKQAIDILLGQVREESFDKYVNKIIKHCDTEQQMKIFSFVCSMVNNVEKGQALECMAAHLQSRLMMPVLEQCLNIRDGYLRLGILRAASPNLQRQHLDKVRQIVDSLDENYRVRAEVALIRFYQQFEGSNLSFEILDSILNIKESAYIAQCLRECATVLSYPQVVSVFQHYSALLEKHENRVYEIEKLIELKSLFPDLHDKLTVLIAQKIDALEINSFYSLLDSKRDESLDNMSPEALRKLTHYVLDEERLREMLHMFIWGDERLRMVFKDPLMRQLKGTKLNCRELRELLPLLPEVDKKVILQTWLDELSEGERSESLGEITQLLLDNKLNDYYQPAREMMIDVHQRWP</sequence>
<evidence type="ECO:0000259" key="1">
    <source>
        <dbReference type="Pfam" id="PF13191"/>
    </source>
</evidence>
<reference evidence="2 3" key="1">
    <citation type="journal article" date="2015" name="BMC Genomics">
        <title>Genome mining reveals unlocked bioactive potential of marine Gram-negative bacteria.</title>
        <authorList>
            <person name="Machado H."/>
            <person name="Sonnenschein E.C."/>
            <person name="Melchiorsen J."/>
            <person name="Gram L."/>
        </authorList>
    </citation>
    <scope>NUCLEOTIDE SEQUENCE [LARGE SCALE GENOMIC DNA]</scope>
    <source>
        <strain evidence="2 3">S4054</strain>
    </source>
</reference>
<proteinExistence type="predicted"/>
<gene>
    <name evidence="2" type="ORF">N479_13050</name>
</gene>